<dbReference type="InterPro" id="IPR001128">
    <property type="entry name" value="Cyt_P450"/>
</dbReference>
<evidence type="ECO:0000256" key="1">
    <source>
        <dbReference type="ARBA" id="ARBA00001971"/>
    </source>
</evidence>
<dbReference type="PANTHER" id="PTHR47582:SF1">
    <property type="entry name" value="P450, PUTATIVE (EUROFUNG)-RELATED"/>
    <property type="match status" value="1"/>
</dbReference>
<dbReference type="EMBL" id="JAULSW010000008">
    <property type="protein sequence ID" value="KAK3372597.1"/>
    <property type="molecule type" value="Genomic_DNA"/>
</dbReference>
<reference evidence="8" key="2">
    <citation type="submission" date="2023-06" db="EMBL/GenBank/DDBJ databases">
        <authorList>
            <consortium name="Lawrence Berkeley National Laboratory"/>
            <person name="Haridas S."/>
            <person name="Hensen N."/>
            <person name="Bonometti L."/>
            <person name="Westerberg I."/>
            <person name="Brannstrom I.O."/>
            <person name="Guillou S."/>
            <person name="Cros-Aarteil S."/>
            <person name="Calhoun S."/>
            <person name="Kuo A."/>
            <person name="Mondo S."/>
            <person name="Pangilinan J."/>
            <person name="Riley R."/>
            <person name="LaButti K."/>
            <person name="Andreopoulos B."/>
            <person name="Lipzen A."/>
            <person name="Chen C."/>
            <person name="Yanf M."/>
            <person name="Daum C."/>
            <person name="Ng V."/>
            <person name="Clum A."/>
            <person name="Steindorff A."/>
            <person name="Ohm R."/>
            <person name="Martin F."/>
            <person name="Silar P."/>
            <person name="Natvig D."/>
            <person name="Lalanne C."/>
            <person name="Gautier V."/>
            <person name="Ament-velasquez S.L."/>
            <person name="Kruys A."/>
            <person name="Hutchinson M.I."/>
            <person name="Powell A.J."/>
            <person name="Barry K."/>
            <person name="Miller A.N."/>
            <person name="Grigoriev I.V."/>
            <person name="Debuchy R."/>
            <person name="Gladieux P."/>
            <person name="Thoren M.H."/>
            <person name="Johannesson H."/>
        </authorList>
    </citation>
    <scope>NUCLEOTIDE SEQUENCE</scope>
    <source>
        <strain evidence="8">CBS 232.78</strain>
    </source>
</reference>
<dbReference type="GO" id="GO:0005506">
    <property type="term" value="F:iron ion binding"/>
    <property type="evidence" value="ECO:0007669"/>
    <property type="project" value="InterPro"/>
</dbReference>
<dbReference type="GO" id="GO:0020037">
    <property type="term" value="F:heme binding"/>
    <property type="evidence" value="ECO:0007669"/>
    <property type="project" value="InterPro"/>
</dbReference>
<keyword evidence="5 7" id="KW-0503">Monooxygenase</keyword>
<evidence type="ECO:0000313" key="9">
    <source>
        <dbReference type="Proteomes" id="UP001285441"/>
    </source>
</evidence>
<dbReference type="GO" id="GO:0016705">
    <property type="term" value="F:oxidoreductase activity, acting on paired donors, with incorporation or reduction of molecular oxygen"/>
    <property type="evidence" value="ECO:0007669"/>
    <property type="project" value="InterPro"/>
</dbReference>
<feature type="binding site" description="axial binding residue" evidence="6">
    <location>
        <position position="455"/>
    </location>
    <ligand>
        <name>heme</name>
        <dbReference type="ChEBI" id="CHEBI:30413"/>
    </ligand>
    <ligandPart>
        <name>Fe</name>
        <dbReference type="ChEBI" id="CHEBI:18248"/>
    </ligandPart>
</feature>
<comment type="caution">
    <text evidence="8">The sequence shown here is derived from an EMBL/GenBank/DDBJ whole genome shotgun (WGS) entry which is preliminary data.</text>
</comment>
<dbReference type="PANTHER" id="PTHR47582">
    <property type="entry name" value="P450, PUTATIVE (EUROFUNG)-RELATED"/>
    <property type="match status" value="1"/>
</dbReference>
<dbReference type="AlphaFoldDB" id="A0AAE0N6H9"/>
<gene>
    <name evidence="8" type="ORF">B0H63DRAFT_401077</name>
</gene>
<evidence type="ECO:0000313" key="8">
    <source>
        <dbReference type="EMBL" id="KAK3372597.1"/>
    </source>
</evidence>
<dbReference type="PROSITE" id="PS00086">
    <property type="entry name" value="CYTOCHROME_P450"/>
    <property type="match status" value="1"/>
</dbReference>
<keyword evidence="7" id="KW-0560">Oxidoreductase</keyword>
<keyword evidence="6 7" id="KW-0349">Heme</keyword>
<protein>
    <submittedName>
        <fullName evidence="8">Cytochrome P450</fullName>
    </submittedName>
</protein>
<evidence type="ECO:0000256" key="6">
    <source>
        <dbReference type="PIRSR" id="PIRSR602403-1"/>
    </source>
</evidence>
<dbReference type="Gene3D" id="1.10.630.10">
    <property type="entry name" value="Cytochrome P450"/>
    <property type="match status" value="1"/>
</dbReference>
<dbReference type="InterPro" id="IPR053007">
    <property type="entry name" value="CYP450_monoxygenase_sec-met"/>
</dbReference>
<dbReference type="GO" id="GO:0004497">
    <property type="term" value="F:monooxygenase activity"/>
    <property type="evidence" value="ECO:0007669"/>
    <property type="project" value="UniProtKB-KW"/>
</dbReference>
<evidence type="ECO:0000256" key="5">
    <source>
        <dbReference type="ARBA" id="ARBA00023033"/>
    </source>
</evidence>
<organism evidence="8 9">
    <name type="scientific">Podospora didyma</name>
    <dbReference type="NCBI Taxonomy" id="330526"/>
    <lineage>
        <taxon>Eukaryota</taxon>
        <taxon>Fungi</taxon>
        <taxon>Dikarya</taxon>
        <taxon>Ascomycota</taxon>
        <taxon>Pezizomycotina</taxon>
        <taxon>Sordariomycetes</taxon>
        <taxon>Sordariomycetidae</taxon>
        <taxon>Sordariales</taxon>
        <taxon>Podosporaceae</taxon>
        <taxon>Podospora</taxon>
    </lineage>
</organism>
<keyword evidence="3 6" id="KW-0479">Metal-binding</keyword>
<evidence type="ECO:0000256" key="2">
    <source>
        <dbReference type="ARBA" id="ARBA00010617"/>
    </source>
</evidence>
<dbReference type="Pfam" id="PF00067">
    <property type="entry name" value="p450"/>
    <property type="match status" value="1"/>
</dbReference>
<dbReference type="SUPFAM" id="SSF48264">
    <property type="entry name" value="Cytochrome P450"/>
    <property type="match status" value="1"/>
</dbReference>
<comment type="similarity">
    <text evidence="2 7">Belongs to the cytochrome P450 family.</text>
</comment>
<dbReference type="CDD" id="cd11040">
    <property type="entry name" value="CYP7_CYP8-like"/>
    <property type="match status" value="1"/>
</dbReference>
<keyword evidence="9" id="KW-1185">Reference proteome</keyword>
<sequence>MTSPVAITTALVVVIGLLLNYFVPATIDAREPPVVKSRIPLIGHIIGIIRHQANYHLILRRASNKPIATLPMLNGKMYAIWDPSLVSAGLRNKNLSNTAQIKEVVKPLFQVSLAGQEILLGPKGGEIVDRILLNVIPPAFKGTNLENFSGTALSLIASQLTSLATSETTSVPNVWLWIRGLVTLATSPALFGKHDPFSKAQLEGVDLEQSMFDFVTSIFLLVVNVLPSIIAPSGNRARAALLRELIPYYSSHYDAHETASAFVKNRAAELRRYGLPDEDIARTEIMLPFAALANTVPTLFWFFSFVMSRPDDLVPQLREEVNRLIVGRNNGEVTLNVSQAAIEEKCPLLTSCYKETLRMTVRQVSTRTVDQDTTLTDARGTHTYLLKKDAVVQMALGVMHTSKEFWGDDVDEFNPRRFLAFNTNHPRDDIEKDGPGSLKAMRSAFQPWGGGMHLCPGRQFAYAEMMALMTTMLLGFDVEPLDGGKWQLPGYATSSLIDAVTKPAKEGKGFGVRIKKRTGLEGVSWKYEL</sequence>
<accession>A0AAE0N6H9</accession>
<dbReference type="InterPro" id="IPR036396">
    <property type="entry name" value="Cyt_P450_sf"/>
</dbReference>
<evidence type="ECO:0000256" key="3">
    <source>
        <dbReference type="ARBA" id="ARBA00022723"/>
    </source>
</evidence>
<reference evidence="8" key="1">
    <citation type="journal article" date="2023" name="Mol. Phylogenet. Evol.">
        <title>Genome-scale phylogeny and comparative genomics of the fungal order Sordariales.</title>
        <authorList>
            <person name="Hensen N."/>
            <person name="Bonometti L."/>
            <person name="Westerberg I."/>
            <person name="Brannstrom I.O."/>
            <person name="Guillou S."/>
            <person name="Cros-Aarteil S."/>
            <person name="Calhoun S."/>
            <person name="Haridas S."/>
            <person name="Kuo A."/>
            <person name="Mondo S."/>
            <person name="Pangilinan J."/>
            <person name="Riley R."/>
            <person name="LaButti K."/>
            <person name="Andreopoulos B."/>
            <person name="Lipzen A."/>
            <person name="Chen C."/>
            <person name="Yan M."/>
            <person name="Daum C."/>
            <person name="Ng V."/>
            <person name="Clum A."/>
            <person name="Steindorff A."/>
            <person name="Ohm R.A."/>
            <person name="Martin F."/>
            <person name="Silar P."/>
            <person name="Natvig D.O."/>
            <person name="Lalanne C."/>
            <person name="Gautier V."/>
            <person name="Ament-Velasquez S.L."/>
            <person name="Kruys A."/>
            <person name="Hutchinson M.I."/>
            <person name="Powell A.J."/>
            <person name="Barry K."/>
            <person name="Miller A.N."/>
            <person name="Grigoriev I.V."/>
            <person name="Debuchy R."/>
            <person name="Gladieux P."/>
            <person name="Hiltunen Thoren M."/>
            <person name="Johannesson H."/>
        </authorList>
    </citation>
    <scope>NUCLEOTIDE SEQUENCE</scope>
    <source>
        <strain evidence="8">CBS 232.78</strain>
    </source>
</reference>
<dbReference type="Proteomes" id="UP001285441">
    <property type="component" value="Unassembled WGS sequence"/>
</dbReference>
<proteinExistence type="inferred from homology"/>
<evidence type="ECO:0000256" key="4">
    <source>
        <dbReference type="ARBA" id="ARBA00023004"/>
    </source>
</evidence>
<keyword evidence="4 6" id="KW-0408">Iron</keyword>
<dbReference type="InterPro" id="IPR002403">
    <property type="entry name" value="Cyt_P450_E_grp-IV"/>
</dbReference>
<evidence type="ECO:0000256" key="7">
    <source>
        <dbReference type="RuleBase" id="RU000461"/>
    </source>
</evidence>
<name>A0AAE0N6H9_9PEZI</name>
<comment type="cofactor">
    <cofactor evidence="1 6">
        <name>heme</name>
        <dbReference type="ChEBI" id="CHEBI:30413"/>
    </cofactor>
</comment>
<dbReference type="PRINTS" id="PR00465">
    <property type="entry name" value="EP450IV"/>
</dbReference>
<dbReference type="InterPro" id="IPR017972">
    <property type="entry name" value="Cyt_P450_CS"/>
</dbReference>